<comment type="caution">
    <text evidence="5">The sequence shown here is derived from an EMBL/GenBank/DDBJ whole genome shotgun (WGS) entry which is preliminary data.</text>
</comment>
<dbReference type="PANTHER" id="PTHR43476:SF3">
    <property type="entry name" value="FAD-BINDING MONOOXYGENASE"/>
    <property type="match status" value="1"/>
</dbReference>
<dbReference type="Pfam" id="PF01494">
    <property type="entry name" value="FAD_binding_3"/>
    <property type="match status" value="2"/>
</dbReference>
<dbReference type="GO" id="GO:0008688">
    <property type="term" value="F:3-(3-hydroxyphenyl)propionate hydroxylase activity"/>
    <property type="evidence" value="ECO:0007669"/>
    <property type="project" value="TreeGrafter"/>
</dbReference>
<dbReference type="Gene3D" id="3.30.9.10">
    <property type="entry name" value="D-Amino Acid Oxidase, subunit A, domain 2"/>
    <property type="match status" value="1"/>
</dbReference>
<evidence type="ECO:0000256" key="1">
    <source>
        <dbReference type="ARBA" id="ARBA00022630"/>
    </source>
</evidence>
<evidence type="ECO:0000256" key="3">
    <source>
        <dbReference type="ARBA" id="ARBA00023002"/>
    </source>
</evidence>
<keyword evidence="6" id="KW-1185">Reference proteome</keyword>
<accession>A0AAD4L1I1</accession>
<keyword evidence="2" id="KW-0274">FAD</keyword>
<evidence type="ECO:0000256" key="2">
    <source>
        <dbReference type="ARBA" id="ARBA00022827"/>
    </source>
</evidence>
<dbReference type="Proteomes" id="UP001201262">
    <property type="component" value="Unassembled WGS sequence"/>
</dbReference>
<dbReference type="AlphaFoldDB" id="A0AAD4L1I1"/>
<organism evidence="5 6">
    <name type="scientific">Talaromyces proteolyticus</name>
    <dbReference type="NCBI Taxonomy" id="1131652"/>
    <lineage>
        <taxon>Eukaryota</taxon>
        <taxon>Fungi</taxon>
        <taxon>Dikarya</taxon>
        <taxon>Ascomycota</taxon>
        <taxon>Pezizomycotina</taxon>
        <taxon>Eurotiomycetes</taxon>
        <taxon>Eurotiomycetidae</taxon>
        <taxon>Eurotiales</taxon>
        <taxon>Trichocomaceae</taxon>
        <taxon>Talaromyces</taxon>
        <taxon>Talaromyces sect. Bacilispori</taxon>
    </lineage>
</organism>
<dbReference type="Gene3D" id="3.50.50.60">
    <property type="entry name" value="FAD/NAD(P)-binding domain"/>
    <property type="match status" value="1"/>
</dbReference>
<gene>
    <name evidence="5" type="ORF">BGW36DRAFT_456886</name>
</gene>
<feature type="domain" description="FAD-binding" evidence="4">
    <location>
        <begin position="8"/>
        <end position="186"/>
    </location>
</feature>
<dbReference type="GO" id="GO:0019622">
    <property type="term" value="P:3-(3-hydroxy)phenylpropionate catabolic process"/>
    <property type="evidence" value="ECO:0007669"/>
    <property type="project" value="TreeGrafter"/>
</dbReference>
<evidence type="ECO:0000313" key="6">
    <source>
        <dbReference type="Proteomes" id="UP001201262"/>
    </source>
</evidence>
<dbReference type="InterPro" id="IPR036188">
    <property type="entry name" value="FAD/NAD-bd_sf"/>
</dbReference>
<dbReference type="SUPFAM" id="SSF51905">
    <property type="entry name" value="FAD/NAD(P)-binding domain"/>
    <property type="match status" value="1"/>
</dbReference>
<evidence type="ECO:0000259" key="4">
    <source>
        <dbReference type="Pfam" id="PF01494"/>
    </source>
</evidence>
<dbReference type="GO" id="GO:0071949">
    <property type="term" value="F:FAD binding"/>
    <property type="evidence" value="ECO:0007669"/>
    <property type="project" value="InterPro"/>
</dbReference>
<name>A0AAD4L1I1_9EURO</name>
<feature type="domain" description="FAD-binding" evidence="4">
    <location>
        <begin position="318"/>
        <end position="377"/>
    </location>
</feature>
<reference evidence="5" key="1">
    <citation type="submission" date="2021-12" db="EMBL/GenBank/DDBJ databases">
        <title>Convergent genome expansion in fungi linked to evolution of root-endophyte symbiosis.</title>
        <authorList>
            <consortium name="DOE Joint Genome Institute"/>
            <person name="Ke Y.-H."/>
            <person name="Bonito G."/>
            <person name="Liao H.-L."/>
            <person name="Looney B."/>
            <person name="Rojas-Flechas A."/>
            <person name="Nash J."/>
            <person name="Hameed K."/>
            <person name="Schadt C."/>
            <person name="Martin F."/>
            <person name="Crous P.W."/>
            <person name="Miettinen O."/>
            <person name="Magnuson J.K."/>
            <person name="Labbe J."/>
            <person name="Jacobson D."/>
            <person name="Doktycz M.J."/>
            <person name="Veneault-Fourrey C."/>
            <person name="Kuo A."/>
            <person name="Mondo S."/>
            <person name="Calhoun S."/>
            <person name="Riley R."/>
            <person name="Ohm R."/>
            <person name="LaButti K."/>
            <person name="Andreopoulos B."/>
            <person name="Pangilinan J."/>
            <person name="Nolan M."/>
            <person name="Tritt A."/>
            <person name="Clum A."/>
            <person name="Lipzen A."/>
            <person name="Daum C."/>
            <person name="Barry K."/>
            <person name="Grigoriev I.V."/>
            <person name="Vilgalys R."/>
        </authorList>
    </citation>
    <scope>NUCLEOTIDE SEQUENCE</scope>
    <source>
        <strain evidence="5">PMI_201</strain>
    </source>
</reference>
<keyword evidence="1" id="KW-0285">Flavoprotein</keyword>
<dbReference type="PRINTS" id="PR00420">
    <property type="entry name" value="RNGMNOXGNASE"/>
</dbReference>
<sequence length="637" mass="71742">MASDNECETGVIICGCGPTGALLSVLLGQHHVPHVVLEKEPDVVEDPRGIGLDEEGIRYLQACGIYEKIFTDIGHSQETFMFIGGSKKDLSARPFMDMTYGTTEGGTGHPGFMCHNQPVMEKHLRSRIEELKVGELRVGCRVISIREDDEWVYVQYVDDRDHQKSIRARFLVGADGKTGFTRKQYLEPRGVQLEKLVDMTYEEDWVAINWRISLPTPDTHPDFPLWEKGYTPQQVYDEFFPTNFRFLCNPQRSAVCGRFGLPKDRLWRFEFVVLNGESPQEMATFQKMAEVVYPYITHPGKRHGITAAEVRFPSDCIEVMRCQPFRFSARSCNRWSLDRTILCGDAAHVFPPFGAQGISSGFRDAISLAWRLRLAIQHSESTSHQDPKMDHRQLFEGWYSERKQQLDASLRATIENGAYVTESDSLKVFLRDWFLWLVQMIPSWKHWLQLGGRRDGMIQYRWEDGRGMAFLPSLGGGGCFPQVYAAVVGGTGKVSFTDDIIFSPSKQGLFQLVVLAKAAAELDELEPSLAGLKEKSNGALLPGEVSIFAEDSFGTSVRPNGRVVYRFATGDQFANDPLCAGRFKPVGYDRHQMAKAARGNKFVVLRPDRFVFAACSTTKELHEVAGRIGHLVVRGGL</sequence>
<evidence type="ECO:0000313" key="5">
    <source>
        <dbReference type="EMBL" id="KAH8705419.1"/>
    </source>
</evidence>
<dbReference type="RefSeq" id="XP_046078040.1">
    <property type="nucleotide sequence ID" value="XM_046221944.1"/>
</dbReference>
<dbReference type="InterPro" id="IPR050631">
    <property type="entry name" value="PheA/TfdB_FAD_monoxygenase"/>
</dbReference>
<dbReference type="EMBL" id="JAJTJA010000001">
    <property type="protein sequence ID" value="KAH8705419.1"/>
    <property type="molecule type" value="Genomic_DNA"/>
</dbReference>
<proteinExistence type="predicted"/>
<dbReference type="PANTHER" id="PTHR43476">
    <property type="entry name" value="3-(3-HYDROXY-PHENYL)PROPIONATE/3-HYDROXYCINNAMIC ACID HYDROXYLASE"/>
    <property type="match status" value="1"/>
</dbReference>
<protein>
    <recommendedName>
        <fullName evidence="4">FAD-binding domain-containing protein</fullName>
    </recommendedName>
</protein>
<keyword evidence="3" id="KW-0560">Oxidoreductase</keyword>
<dbReference type="GeneID" id="70252231"/>
<dbReference type="InterPro" id="IPR002938">
    <property type="entry name" value="FAD-bd"/>
</dbReference>